<evidence type="ECO:0000313" key="7">
    <source>
        <dbReference type="Proteomes" id="UP000290013"/>
    </source>
</evidence>
<gene>
    <name evidence="6" type="ORF">NCTC12078_02290</name>
</gene>
<dbReference type="RefSeq" id="WP_165450395.1">
    <property type="nucleotide sequence ID" value="NZ_LR215974.1"/>
</dbReference>
<organism evidence="6 7">
    <name type="scientific">Chryseobacterium taihuense</name>
    <dbReference type="NCBI Taxonomy" id="1141221"/>
    <lineage>
        <taxon>Bacteria</taxon>
        <taxon>Pseudomonadati</taxon>
        <taxon>Bacteroidota</taxon>
        <taxon>Flavobacteriia</taxon>
        <taxon>Flavobacteriales</taxon>
        <taxon>Weeksellaceae</taxon>
        <taxon>Chryseobacterium group</taxon>
        <taxon>Chryseobacterium</taxon>
    </lineage>
</organism>
<evidence type="ECO:0000256" key="1">
    <source>
        <dbReference type="ARBA" id="ARBA00004141"/>
    </source>
</evidence>
<feature type="transmembrane region" description="Helical" evidence="5">
    <location>
        <begin position="69"/>
        <end position="89"/>
    </location>
</feature>
<evidence type="ECO:0000256" key="2">
    <source>
        <dbReference type="ARBA" id="ARBA00022692"/>
    </source>
</evidence>
<proteinExistence type="predicted"/>
<dbReference type="InterPro" id="IPR007269">
    <property type="entry name" value="ICMT_MeTrfase"/>
</dbReference>
<dbReference type="Proteomes" id="UP000290013">
    <property type="component" value="Chromosome"/>
</dbReference>
<dbReference type="GO" id="GO:0004671">
    <property type="term" value="F:protein C-terminal S-isoprenylcysteine carboxyl O-methyltransferase activity"/>
    <property type="evidence" value="ECO:0007669"/>
    <property type="project" value="InterPro"/>
</dbReference>
<feature type="transmembrane region" description="Helical" evidence="5">
    <location>
        <begin position="6"/>
        <end position="22"/>
    </location>
</feature>
<keyword evidence="2 5" id="KW-0812">Transmembrane</keyword>
<protein>
    <recommendedName>
        <fullName evidence="8">Protein-S-isoprenylcysteine O-methyltransferase Ste14</fullName>
    </recommendedName>
</protein>
<sequence>MNALYLVFYASVALWLFSELYYKRMLKSGEKDQKKDQSTLNILWVVILPSVFCAVLMSKITYFPIKNQYLTLYIGEFLILTGIFFRWIIIRSLGKYFTVDVSIKEDHKIKQEGFYKYMRHPSYTFALLTFLGLGIFLNNWISLFLAFVPTFIAFLYRIKIEEKALIEKFGEEYIQYKKKTKMLIPFVY</sequence>
<name>A0A4U8WCX8_9FLAO</name>
<dbReference type="InterPro" id="IPR052527">
    <property type="entry name" value="Metal_cation-efflux_comp"/>
</dbReference>
<accession>A0A4U8WCX8</accession>
<dbReference type="AlphaFoldDB" id="A0A4U8WCX8"/>
<dbReference type="EMBL" id="LR215974">
    <property type="protein sequence ID" value="VFB04267.1"/>
    <property type="molecule type" value="Genomic_DNA"/>
</dbReference>
<dbReference type="PANTHER" id="PTHR43847:SF1">
    <property type="entry name" value="BLL3993 PROTEIN"/>
    <property type="match status" value="1"/>
</dbReference>
<evidence type="ECO:0000256" key="4">
    <source>
        <dbReference type="ARBA" id="ARBA00023136"/>
    </source>
</evidence>
<dbReference type="Pfam" id="PF04140">
    <property type="entry name" value="ICMT"/>
    <property type="match status" value="1"/>
</dbReference>
<feature type="transmembrane region" description="Helical" evidence="5">
    <location>
        <begin position="42"/>
        <end position="63"/>
    </location>
</feature>
<evidence type="ECO:0000313" key="6">
    <source>
        <dbReference type="EMBL" id="VFB04267.1"/>
    </source>
</evidence>
<dbReference type="KEGG" id="ctai:NCTC12078_02290"/>
<comment type="subcellular location">
    <subcellularLocation>
        <location evidence="1">Membrane</location>
        <topology evidence="1">Multi-pass membrane protein</topology>
    </subcellularLocation>
</comment>
<dbReference type="PANTHER" id="PTHR43847">
    <property type="entry name" value="BLL3993 PROTEIN"/>
    <property type="match status" value="1"/>
</dbReference>
<dbReference type="GO" id="GO:0016020">
    <property type="term" value="C:membrane"/>
    <property type="evidence" value="ECO:0007669"/>
    <property type="project" value="UniProtKB-SubCell"/>
</dbReference>
<reference evidence="6 7" key="1">
    <citation type="submission" date="2019-02" db="EMBL/GenBank/DDBJ databases">
        <authorList>
            <consortium name="Pathogen Informatics"/>
        </authorList>
    </citation>
    <scope>NUCLEOTIDE SEQUENCE [LARGE SCALE GENOMIC DNA]</scope>
    <source>
        <strain evidence="6 7">3012STDY6944375</strain>
    </source>
</reference>
<keyword evidence="4 5" id="KW-0472">Membrane</keyword>
<evidence type="ECO:0008006" key="8">
    <source>
        <dbReference type="Google" id="ProtNLM"/>
    </source>
</evidence>
<evidence type="ECO:0000256" key="5">
    <source>
        <dbReference type="SAM" id="Phobius"/>
    </source>
</evidence>
<dbReference type="Gene3D" id="1.20.120.1630">
    <property type="match status" value="1"/>
</dbReference>
<keyword evidence="3 5" id="KW-1133">Transmembrane helix</keyword>
<evidence type="ECO:0000256" key="3">
    <source>
        <dbReference type="ARBA" id="ARBA00022989"/>
    </source>
</evidence>